<proteinExistence type="inferred from homology"/>
<dbReference type="AlphaFoldDB" id="A0A1M6KEA2"/>
<dbReference type="Pfam" id="PF00331">
    <property type="entry name" value="Glyco_hydro_10"/>
    <property type="match status" value="1"/>
</dbReference>
<dbReference type="STRING" id="156994.SAMN04488028_101543"/>
<evidence type="ECO:0000256" key="10">
    <source>
        <dbReference type="SAM" id="SignalP"/>
    </source>
</evidence>
<evidence type="ECO:0000256" key="3">
    <source>
        <dbReference type="ARBA" id="ARBA00012590"/>
    </source>
</evidence>
<protein>
    <recommendedName>
        <fullName evidence="3">endo-1,4-beta-xylanase</fullName>
        <ecNumber evidence="3">3.2.1.8</ecNumber>
    </recommendedName>
</protein>
<evidence type="ECO:0000259" key="11">
    <source>
        <dbReference type="SMART" id="SM00633"/>
    </source>
</evidence>
<gene>
    <name evidence="12" type="ORF">SAMN04488028_101543</name>
</gene>
<dbReference type="PANTHER" id="PTHR31490">
    <property type="entry name" value="GLYCOSYL HYDROLASE"/>
    <property type="match status" value="1"/>
</dbReference>
<evidence type="ECO:0000256" key="1">
    <source>
        <dbReference type="ARBA" id="ARBA00000681"/>
    </source>
</evidence>
<dbReference type="Gene3D" id="3.20.20.80">
    <property type="entry name" value="Glycosidases"/>
    <property type="match status" value="1"/>
</dbReference>
<dbReference type="EC" id="3.2.1.8" evidence="3"/>
<evidence type="ECO:0000313" key="12">
    <source>
        <dbReference type="EMBL" id="SHJ57232.1"/>
    </source>
</evidence>
<dbReference type="InterPro" id="IPR001000">
    <property type="entry name" value="GH10_dom"/>
</dbReference>
<keyword evidence="7" id="KW-0119">Carbohydrate metabolism</keyword>
<evidence type="ECO:0000256" key="2">
    <source>
        <dbReference type="ARBA" id="ARBA00007495"/>
    </source>
</evidence>
<keyword evidence="13" id="KW-1185">Reference proteome</keyword>
<evidence type="ECO:0000256" key="8">
    <source>
        <dbReference type="ARBA" id="ARBA00023295"/>
    </source>
</evidence>
<evidence type="ECO:0000256" key="4">
    <source>
        <dbReference type="ARBA" id="ARBA00022651"/>
    </source>
</evidence>
<reference evidence="13" key="1">
    <citation type="submission" date="2016-11" db="EMBL/GenBank/DDBJ databases">
        <authorList>
            <person name="Varghese N."/>
            <person name="Submissions S."/>
        </authorList>
    </citation>
    <scope>NUCLEOTIDE SEQUENCE [LARGE SCALE GENOMIC DNA]</scope>
    <source>
        <strain evidence="13">DSM 26134</strain>
    </source>
</reference>
<keyword evidence="6 12" id="KW-0378">Hydrolase</keyword>
<dbReference type="InterPro" id="IPR008979">
    <property type="entry name" value="Galactose-bd-like_sf"/>
</dbReference>
<dbReference type="InterPro" id="IPR017853">
    <property type="entry name" value="GH"/>
</dbReference>
<comment type="similarity">
    <text evidence="2">Belongs to the glycosyl hydrolase 10 (cellulase F) family.</text>
</comment>
<keyword evidence="5 10" id="KW-0732">Signal</keyword>
<dbReference type="InterPro" id="IPR044846">
    <property type="entry name" value="GH10"/>
</dbReference>
<dbReference type="SUPFAM" id="SSF51445">
    <property type="entry name" value="(Trans)glycosidases"/>
    <property type="match status" value="1"/>
</dbReference>
<dbReference type="SMART" id="SM00633">
    <property type="entry name" value="Glyco_10"/>
    <property type="match status" value="1"/>
</dbReference>
<evidence type="ECO:0000256" key="6">
    <source>
        <dbReference type="ARBA" id="ARBA00022801"/>
    </source>
</evidence>
<evidence type="ECO:0000256" key="9">
    <source>
        <dbReference type="ARBA" id="ARBA00023326"/>
    </source>
</evidence>
<evidence type="ECO:0000256" key="5">
    <source>
        <dbReference type="ARBA" id="ARBA00022729"/>
    </source>
</evidence>
<keyword evidence="9" id="KW-0624">Polysaccharide degradation</keyword>
<comment type="catalytic activity">
    <reaction evidence="1">
        <text>Endohydrolysis of (1-&gt;4)-beta-D-xylosidic linkages in xylans.</text>
        <dbReference type="EC" id="3.2.1.8"/>
    </reaction>
</comment>
<dbReference type="SUPFAM" id="SSF49785">
    <property type="entry name" value="Galactose-binding domain-like"/>
    <property type="match status" value="2"/>
</dbReference>
<dbReference type="Proteomes" id="UP000184474">
    <property type="component" value="Unassembled WGS sequence"/>
</dbReference>
<dbReference type="RefSeq" id="WP_170863720.1">
    <property type="nucleotide sequence ID" value="NZ_FRAA01000001.1"/>
</dbReference>
<accession>A0A1M6KEA2</accession>
<dbReference type="GO" id="GO:0045493">
    <property type="term" value="P:xylan catabolic process"/>
    <property type="evidence" value="ECO:0007669"/>
    <property type="project" value="UniProtKB-KW"/>
</dbReference>
<feature type="signal peptide" evidence="10">
    <location>
        <begin position="1"/>
        <end position="21"/>
    </location>
</feature>
<evidence type="ECO:0000256" key="7">
    <source>
        <dbReference type="ARBA" id="ARBA00023277"/>
    </source>
</evidence>
<feature type="domain" description="GH10" evidence="11">
    <location>
        <begin position="437"/>
        <end position="705"/>
    </location>
</feature>
<name>A0A1M6KEA2_REIAG</name>
<evidence type="ECO:0000313" key="13">
    <source>
        <dbReference type="Proteomes" id="UP000184474"/>
    </source>
</evidence>
<dbReference type="Gene3D" id="2.60.120.260">
    <property type="entry name" value="Galactose-binding domain-like"/>
    <property type="match status" value="2"/>
</dbReference>
<dbReference type="PROSITE" id="PS51257">
    <property type="entry name" value="PROKAR_LIPOPROTEIN"/>
    <property type="match status" value="1"/>
</dbReference>
<dbReference type="GO" id="GO:0031176">
    <property type="term" value="F:endo-1,4-beta-xylanase activity"/>
    <property type="evidence" value="ECO:0007669"/>
    <property type="project" value="UniProtKB-EC"/>
</dbReference>
<feature type="chain" id="PRO_5013042369" description="endo-1,4-beta-xylanase" evidence="10">
    <location>
        <begin position="22"/>
        <end position="708"/>
    </location>
</feature>
<dbReference type="PANTHER" id="PTHR31490:SF88">
    <property type="entry name" value="BETA-XYLANASE"/>
    <property type="match status" value="1"/>
</dbReference>
<keyword evidence="8" id="KW-0326">Glycosidase</keyword>
<sequence length="708" mass="76607">MKNTYKMVWMLALIVGATSCADYTDLAYVVEKPVSVEQQEAINAYNELTAYKAEGLLLGTKVDLSNYMGQGVNSRLVNSNFTEIEAVGISHGTIVQADGSSVTTDLESFVETSTGVGLSVHGGGLVANNNQNSTYLNATIAPTIIPASGGPEWEEQVNLDFETDDAIGYQSNDATAAALSFTADGEGAGGSGRALVVTNSAVRENDWESQLFVTFETPTEEGDVYRLRMDVRADAAATMATQAQTAPGGYKHWDFFGAINATTEWTSIEVEITVTAETSECNTIALNLGNTATSYYFDNIVVDKFNEEGGGGPTWGLLSGNDFETDDASNYQSNDEAAAALSFTASGEGAEGSGRALVVTNSAVRENDWESQLFFNFGTPTEEGQQLQLTMDVRADAAATMATQAQTAPGAYKHWDFFGAINATTEWTSVNVQITISAETSECNTIAFNLGSTATSYYFDNIEVRWYNEEGGGEQVIELTPEEKNDTLSYAMETYIAGVMEVSKENVMAWDVVSNPMDDNNPSDLKGGGEEVPAGEFYWQDYLGKDYAVKAFNWAREYGNEGDKLFITESNMASNLDKCQGLIDYVAYIEEQGATVDGISAQMNISVTSNKESIVEMLQMLAETGKLVRISDLSVGLGDAEVSYELMMEQADMYKYVLDMYAEHVPAAQRYGVSVSSAFDTDAIQGLWYSDLDRKPAYSAFADGLEGM</sequence>
<dbReference type="EMBL" id="FRAA01000001">
    <property type="protein sequence ID" value="SHJ57232.1"/>
    <property type="molecule type" value="Genomic_DNA"/>
</dbReference>
<keyword evidence="4" id="KW-0858">Xylan degradation</keyword>
<organism evidence="12 13">
    <name type="scientific">Reichenbachiella agariperforans</name>
    <dbReference type="NCBI Taxonomy" id="156994"/>
    <lineage>
        <taxon>Bacteria</taxon>
        <taxon>Pseudomonadati</taxon>
        <taxon>Bacteroidota</taxon>
        <taxon>Cytophagia</taxon>
        <taxon>Cytophagales</taxon>
        <taxon>Reichenbachiellaceae</taxon>
        <taxon>Reichenbachiella</taxon>
    </lineage>
</organism>